<comment type="similarity">
    <text evidence="2">Belongs to the N-acetylmuramoyl-L-alanine amidase 2 family.</text>
</comment>
<evidence type="ECO:0000256" key="3">
    <source>
        <dbReference type="ARBA" id="ARBA00011901"/>
    </source>
</evidence>
<keyword evidence="5" id="KW-0749">Sporulation</keyword>
<dbReference type="SUPFAM" id="SSF55846">
    <property type="entry name" value="N-acetylmuramoyl-L-alanine amidase-like"/>
    <property type="match status" value="1"/>
</dbReference>
<dbReference type="GO" id="GO:0009253">
    <property type="term" value="P:peptidoglycan catabolic process"/>
    <property type="evidence" value="ECO:0007669"/>
    <property type="project" value="InterPro"/>
</dbReference>
<dbReference type="GO" id="GO:0008745">
    <property type="term" value="F:N-acetylmuramoyl-L-alanine amidase activity"/>
    <property type="evidence" value="ECO:0007669"/>
    <property type="project" value="UniProtKB-EC"/>
</dbReference>
<keyword evidence="8" id="KW-0472">Membrane</keyword>
<dbReference type="STRING" id="642492.Clole_2825"/>
<keyword evidence="8" id="KW-0812">Transmembrane</keyword>
<keyword evidence="6" id="KW-0178">Competence</keyword>
<dbReference type="InterPro" id="IPR002502">
    <property type="entry name" value="Amidase_domain"/>
</dbReference>
<sequence>MKVIKKIAMLLIIGSLFVMTMGILWRPHQKPIEVGQVEAAIGIPYQIENIPESNKRPGVKRRIKSIVVHNTANLNSTAQNERDYLVNPTNTSSTSFHMVVDENEIVEAVPVTEVAFHAGSSKDNKEGIGIEICESGNYEAAEENAVQMIAYLMKTYDIPLSQVKTHQDCSGKECPRLILNHWGHFLERVEDAYQTLMENEK</sequence>
<dbReference type="GO" id="GO:0030420">
    <property type="term" value="P:establishment of competence for transformation"/>
    <property type="evidence" value="ECO:0007669"/>
    <property type="project" value="UniProtKB-KW"/>
</dbReference>
<evidence type="ECO:0000259" key="9">
    <source>
        <dbReference type="SMART" id="SM00644"/>
    </source>
</evidence>
<dbReference type="PANTHER" id="PTHR30417">
    <property type="entry name" value="N-ACETYLMURAMOYL-L-ALANINE AMIDASE AMID"/>
    <property type="match status" value="1"/>
</dbReference>
<dbReference type="AlphaFoldDB" id="F2JKY3"/>
<dbReference type="RefSeq" id="WP_013657805.1">
    <property type="nucleotide sequence ID" value="NC_015275.1"/>
</dbReference>
<dbReference type="Proteomes" id="UP000008467">
    <property type="component" value="Chromosome"/>
</dbReference>
<feature type="domain" description="N-acetylmuramoyl-L-alanine amidase" evidence="9">
    <location>
        <begin position="54"/>
        <end position="189"/>
    </location>
</feature>
<evidence type="ECO:0000256" key="8">
    <source>
        <dbReference type="SAM" id="Phobius"/>
    </source>
</evidence>
<evidence type="ECO:0000256" key="6">
    <source>
        <dbReference type="ARBA" id="ARBA00023287"/>
    </source>
</evidence>
<dbReference type="CDD" id="cd06583">
    <property type="entry name" value="PGRP"/>
    <property type="match status" value="1"/>
</dbReference>
<evidence type="ECO:0000256" key="4">
    <source>
        <dbReference type="ARBA" id="ARBA00022801"/>
    </source>
</evidence>
<keyword evidence="4" id="KW-0378">Hydrolase</keyword>
<evidence type="ECO:0000313" key="11">
    <source>
        <dbReference type="Proteomes" id="UP000008467"/>
    </source>
</evidence>
<name>F2JKY3_CELLD</name>
<proteinExistence type="inferred from homology"/>
<dbReference type="InterPro" id="IPR036505">
    <property type="entry name" value="Amidase/PGRP_sf"/>
</dbReference>
<gene>
    <name evidence="10" type="ordered locus">Clole_2825</name>
</gene>
<protein>
    <recommendedName>
        <fullName evidence="3">N-acetylmuramoyl-L-alanine amidase</fullName>
        <ecNumber evidence="3">3.5.1.28</ecNumber>
    </recommendedName>
</protein>
<dbReference type="PANTHER" id="PTHR30417:SF11">
    <property type="entry name" value="N-ACETYLMURAMOYL-L-ALANINE AMIDASE XLYA"/>
    <property type="match status" value="1"/>
</dbReference>
<dbReference type="Pfam" id="PF01510">
    <property type="entry name" value="Amidase_2"/>
    <property type="match status" value="1"/>
</dbReference>
<dbReference type="GO" id="GO:0071555">
    <property type="term" value="P:cell wall organization"/>
    <property type="evidence" value="ECO:0007669"/>
    <property type="project" value="UniProtKB-KW"/>
</dbReference>
<reference evidence="10 11" key="1">
    <citation type="journal article" date="2011" name="J. Bacteriol.">
        <title>Complete genome sequence of the cellulose-degrading bacterium Cellulosilyticum lentocellum.</title>
        <authorList>
            <consortium name="US DOE Joint Genome Institute"/>
            <person name="Miller D.A."/>
            <person name="Suen G."/>
            <person name="Bruce D."/>
            <person name="Copeland A."/>
            <person name="Cheng J.F."/>
            <person name="Detter C."/>
            <person name="Goodwin L.A."/>
            <person name="Han C.S."/>
            <person name="Hauser L.J."/>
            <person name="Land M.L."/>
            <person name="Lapidus A."/>
            <person name="Lucas S."/>
            <person name="Meincke L."/>
            <person name="Pitluck S."/>
            <person name="Tapia R."/>
            <person name="Teshima H."/>
            <person name="Woyke T."/>
            <person name="Fox B.G."/>
            <person name="Angert E.R."/>
            <person name="Currie C.R."/>
        </authorList>
    </citation>
    <scope>NUCLEOTIDE SEQUENCE [LARGE SCALE GENOMIC DNA]</scope>
    <source>
        <strain evidence="11">ATCC 49066 / DSM 5427 / NCIMB 11756 / RHM5</strain>
    </source>
</reference>
<keyword evidence="11" id="KW-1185">Reference proteome</keyword>
<feature type="transmembrane region" description="Helical" evidence="8">
    <location>
        <begin position="7"/>
        <end position="25"/>
    </location>
</feature>
<dbReference type="HOGENOM" id="CLU_047675_0_2_9"/>
<evidence type="ECO:0000256" key="5">
    <source>
        <dbReference type="ARBA" id="ARBA00022969"/>
    </source>
</evidence>
<dbReference type="eggNOG" id="COG5632">
    <property type="taxonomic scope" value="Bacteria"/>
</dbReference>
<comment type="catalytic activity">
    <reaction evidence="1">
        <text>Hydrolyzes the link between N-acetylmuramoyl residues and L-amino acid residues in certain cell-wall glycopeptides.</text>
        <dbReference type="EC" id="3.5.1.28"/>
    </reaction>
</comment>
<keyword evidence="8" id="KW-1133">Transmembrane helix</keyword>
<evidence type="ECO:0000256" key="2">
    <source>
        <dbReference type="ARBA" id="ARBA00007553"/>
    </source>
</evidence>
<evidence type="ECO:0000256" key="1">
    <source>
        <dbReference type="ARBA" id="ARBA00001561"/>
    </source>
</evidence>
<dbReference type="KEGG" id="cle:Clole_2825"/>
<evidence type="ECO:0000313" key="10">
    <source>
        <dbReference type="EMBL" id="ADZ84524.1"/>
    </source>
</evidence>
<accession>F2JKY3</accession>
<dbReference type="EC" id="3.5.1.28" evidence="3"/>
<dbReference type="Gene3D" id="3.40.80.10">
    <property type="entry name" value="Peptidoglycan recognition protein-like"/>
    <property type="match status" value="1"/>
</dbReference>
<dbReference type="GO" id="GO:0009254">
    <property type="term" value="P:peptidoglycan turnover"/>
    <property type="evidence" value="ECO:0007669"/>
    <property type="project" value="TreeGrafter"/>
</dbReference>
<dbReference type="SMART" id="SM00644">
    <property type="entry name" value="Ami_2"/>
    <property type="match status" value="1"/>
</dbReference>
<keyword evidence="7" id="KW-0961">Cell wall biogenesis/degradation</keyword>
<dbReference type="InterPro" id="IPR051206">
    <property type="entry name" value="NAMLAA_amidase_2"/>
</dbReference>
<dbReference type="GO" id="GO:0030435">
    <property type="term" value="P:sporulation resulting in formation of a cellular spore"/>
    <property type="evidence" value="ECO:0007669"/>
    <property type="project" value="UniProtKB-KW"/>
</dbReference>
<dbReference type="EMBL" id="CP002582">
    <property type="protein sequence ID" value="ADZ84524.1"/>
    <property type="molecule type" value="Genomic_DNA"/>
</dbReference>
<organism evidence="10 11">
    <name type="scientific">Cellulosilyticum lentocellum (strain ATCC 49066 / DSM 5427 / NCIMB 11756 / RHM5)</name>
    <name type="common">Clostridium lentocellum</name>
    <dbReference type="NCBI Taxonomy" id="642492"/>
    <lineage>
        <taxon>Bacteria</taxon>
        <taxon>Bacillati</taxon>
        <taxon>Bacillota</taxon>
        <taxon>Clostridia</taxon>
        <taxon>Lachnospirales</taxon>
        <taxon>Cellulosilyticaceae</taxon>
        <taxon>Cellulosilyticum</taxon>
    </lineage>
</organism>
<evidence type="ECO:0000256" key="7">
    <source>
        <dbReference type="ARBA" id="ARBA00023316"/>
    </source>
</evidence>